<comment type="caution">
    <text evidence="3">The sequence shown here is derived from an EMBL/GenBank/DDBJ whole genome shotgun (WGS) entry which is preliminary data.</text>
</comment>
<organism evidence="3 4">
    <name type="scientific">Corynebacterium kalidii</name>
    <dbReference type="NCBI Taxonomy" id="2931982"/>
    <lineage>
        <taxon>Bacteria</taxon>
        <taxon>Bacillati</taxon>
        <taxon>Actinomycetota</taxon>
        <taxon>Actinomycetes</taxon>
        <taxon>Mycobacteriales</taxon>
        <taxon>Corynebacteriaceae</taxon>
        <taxon>Corynebacterium</taxon>
    </lineage>
</organism>
<evidence type="ECO:0000256" key="2">
    <source>
        <dbReference type="SAM" id="MobiDB-lite"/>
    </source>
</evidence>
<evidence type="ECO:0000256" key="1">
    <source>
        <dbReference type="SAM" id="Coils"/>
    </source>
</evidence>
<keyword evidence="1" id="KW-0175">Coiled coil</keyword>
<sequence length="268" mass="30494">MYKTFQGLDDLQNMVDQAYGVPMTSNCMVPRREVQDLLDEVRTAIPVEMDDAQDVLDHRDGIIANAEDEADTLVRDAEAQRDRILEEARRQADEMVNDAEERAHSTVARAESEADRLVSDARAEYEQTISRAESEAERLVTAGNESYDRSVNEGIAEQQRLVGESEVVRVAEEEARRIVESAHSDSDRLRRECDHYVDSTLAQFEESLTGTLRTVSRDRSALRKGAGVSGVRHGDSAGRDSARRESRGEYRDDYREDYREDRRDGYRD</sequence>
<dbReference type="Proteomes" id="UP001139207">
    <property type="component" value="Unassembled WGS sequence"/>
</dbReference>
<proteinExistence type="predicted"/>
<keyword evidence="4" id="KW-1185">Reference proteome</keyword>
<name>A0A9X2B0B4_9CORY</name>
<dbReference type="RefSeq" id="WP_244805138.1">
    <property type="nucleotide sequence ID" value="NZ_JALIEA010000017.1"/>
</dbReference>
<protein>
    <submittedName>
        <fullName evidence="3">DivIVA domain-containing protein</fullName>
    </submittedName>
</protein>
<gene>
    <name evidence="3" type="ORF">MUN33_11995</name>
</gene>
<feature type="region of interest" description="Disordered" evidence="2">
    <location>
        <begin position="220"/>
        <end position="268"/>
    </location>
</feature>
<dbReference type="EMBL" id="JALIEA010000017">
    <property type="protein sequence ID" value="MCJ7859422.1"/>
    <property type="molecule type" value="Genomic_DNA"/>
</dbReference>
<feature type="compositionally biased region" description="Basic and acidic residues" evidence="2">
    <location>
        <begin position="232"/>
        <end position="268"/>
    </location>
</feature>
<reference evidence="3" key="1">
    <citation type="submission" date="2022-04" db="EMBL/GenBank/DDBJ databases">
        <title>Corynebacterium kalidii LD5P10.</title>
        <authorList>
            <person name="Sun J.Q."/>
        </authorList>
    </citation>
    <scope>NUCLEOTIDE SEQUENCE</scope>
    <source>
        <strain evidence="3">LD5P10</strain>
    </source>
</reference>
<accession>A0A9X2B0B4</accession>
<evidence type="ECO:0000313" key="4">
    <source>
        <dbReference type="Proteomes" id="UP001139207"/>
    </source>
</evidence>
<dbReference type="Gene3D" id="1.20.5.620">
    <property type="entry name" value="F1F0 ATP synthase subunit B, membrane domain"/>
    <property type="match status" value="1"/>
</dbReference>
<evidence type="ECO:0000313" key="3">
    <source>
        <dbReference type="EMBL" id="MCJ7859422.1"/>
    </source>
</evidence>
<dbReference type="AlphaFoldDB" id="A0A9X2B0B4"/>
<feature type="coiled-coil region" evidence="1">
    <location>
        <begin position="63"/>
        <end position="142"/>
    </location>
</feature>